<evidence type="ECO:0000313" key="9">
    <source>
        <dbReference type="EMBL" id="PZE17521.1"/>
    </source>
</evidence>
<dbReference type="PROSITE" id="PS50109">
    <property type="entry name" value="HIS_KIN"/>
    <property type="match status" value="1"/>
</dbReference>
<keyword evidence="5" id="KW-0418">Kinase</keyword>
<dbReference type="FunFam" id="3.30.565.10:FF:000006">
    <property type="entry name" value="Sensor histidine kinase WalK"/>
    <property type="match status" value="1"/>
</dbReference>
<dbReference type="InterPro" id="IPR004358">
    <property type="entry name" value="Sig_transdc_His_kin-like_C"/>
</dbReference>
<dbReference type="Gene3D" id="1.10.287.130">
    <property type="match status" value="1"/>
</dbReference>
<dbReference type="InterPro" id="IPR003661">
    <property type="entry name" value="HisK_dim/P_dom"/>
</dbReference>
<dbReference type="Pfam" id="PF13185">
    <property type="entry name" value="GAF_2"/>
    <property type="match status" value="1"/>
</dbReference>
<comment type="caution">
    <text evidence="9">The sequence shown here is derived from an EMBL/GenBank/DDBJ whole genome shotgun (WGS) entry which is preliminary data.</text>
</comment>
<dbReference type="EMBL" id="QKSB01000003">
    <property type="protein sequence ID" value="PZE17521.1"/>
    <property type="molecule type" value="Genomic_DNA"/>
</dbReference>
<protein>
    <recommendedName>
        <fullName evidence="2">histidine kinase</fullName>
        <ecNumber evidence="2">2.7.13.3</ecNumber>
    </recommendedName>
</protein>
<evidence type="ECO:0000259" key="8">
    <source>
        <dbReference type="PROSITE" id="PS50113"/>
    </source>
</evidence>
<dbReference type="SUPFAM" id="SSF55785">
    <property type="entry name" value="PYP-like sensor domain (PAS domain)"/>
    <property type="match status" value="5"/>
</dbReference>
<dbReference type="InterPro" id="IPR013767">
    <property type="entry name" value="PAS_fold"/>
</dbReference>
<sequence>MKEKDLFQNIFESSPEGILVIASHGVIQKINTTAAHVFGYEPKELINNHIEKLIAVKFRASYTSYIEKNIGNSKRELRKGKKALWGLNKSGETFSFDASLNHAVHNNQPVIIAHISDNSKRLLDLKTAKDSRFELLEVQSIAEVGSWTWNLETNERNWSDEFYRIYGLIPGDIRLNGDNIYDFTHPLDRDKIEKILQDIIKDLKPQSYETRISRPDNSIRYLSGKIRAVCGLHGKANFLMGTIQDITAIKEAQLATIESNRKFNTLINNLHGIVYRCHNNRNWEMQYINDSCSLITGYPAQEFIDKNIHFGQLILKEDKEMVWNKIEEAIKLKIPYSLEYRIKDKAGNIKHVWEQGQDVYDKAGKEIMLEGFISDISHTKEAENKLFESKARNKAIIKALPDSILVLNRKGDYLDVQTQEKNLFLSRKSALIGKNAREILPKALYKKMMAAFENCHTTKSVQIIKYSNTINGQLNHFEARIVKTEIDNFLIIIRNISSEKELENTLYIRNKALESAVNGFVIADARQKDYPIIYANDSIVKITGYSKDEILGQNPRFLQENDLDQDQIKIMNTSIKEGNPCRVVLRNYKKDGTLFWNEVTLTPIFSDDHKVTHIVGIQNDVTKRKKEELLKEKVKHVLEMIIQHEPIVYISRKIVRILENTMENCIASISVLNESEQTLHLLASPNLPKEFTKAIEGIVIGPNQGSCGAAAYLKKDVIIAEVAIDPNWGNYKELANQNGIKACWSFPLFSSSKKVLGTLAIYSKSNSYPSDVENDVIADMVQLASVAIEQNNSRIELDYSKLQLKQYAESLEEKVAKRTLALKKVVGQLEHSNTSLENQINISKSAKSMLIKSQEILTGIAENFPKGFIAVIDANLSIQFIQGEELAELGFREYIHNKIKISQVVGVPKSIKKLVENYVLKTLKGEHCSFEINFQERNYLVNTTPLLNKEKNVVEVLLVHNNISAQKKIEKDIRKTLQKEKELNELKSRFISMASHEFRTPLAAINTSAILIKKQNDAGKEEKREKYVDQIKSNVKNLVTILNDFLSISKLEEKKVDRQLEALDIIAFSKAIITEIKPTKKNGQSINLISDFKEKYIVLDPKILHHILINLLSNAIKYSSENKSIVLNIYGDELYLFIEVTDQGIGIPENEQKNMFERFYRAKNVSNIEGTGLGLNIVKSYTELLQGSISFKSKINEGTTFVLKLPLK</sequence>
<dbReference type="SMART" id="SM00091">
    <property type="entry name" value="PAS"/>
    <property type="match status" value="5"/>
</dbReference>
<dbReference type="PROSITE" id="PS50113">
    <property type="entry name" value="PAC"/>
    <property type="match status" value="3"/>
</dbReference>
<dbReference type="InterPro" id="IPR035965">
    <property type="entry name" value="PAS-like_dom_sf"/>
</dbReference>
<dbReference type="SMART" id="SM00388">
    <property type="entry name" value="HisKA"/>
    <property type="match status" value="1"/>
</dbReference>
<dbReference type="SMART" id="SM00065">
    <property type="entry name" value="GAF"/>
    <property type="match status" value="1"/>
</dbReference>
<dbReference type="Gene3D" id="2.10.70.100">
    <property type="match status" value="1"/>
</dbReference>
<dbReference type="InterPro" id="IPR036097">
    <property type="entry name" value="HisK_dim/P_sf"/>
</dbReference>
<dbReference type="RefSeq" id="WP_111062482.1">
    <property type="nucleotide sequence ID" value="NZ_JBHUCU010000027.1"/>
</dbReference>
<feature type="domain" description="PAS" evidence="7">
    <location>
        <begin position="511"/>
        <end position="578"/>
    </location>
</feature>
<dbReference type="PANTHER" id="PTHR43304:SF1">
    <property type="entry name" value="PAC DOMAIN-CONTAINING PROTEIN"/>
    <property type="match status" value="1"/>
</dbReference>
<dbReference type="InterPro" id="IPR036890">
    <property type="entry name" value="HATPase_C_sf"/>
</dbReference>
<evidence type="ECO:0000256" key="3">
    <source>
        <dbReference type="ARBA" id="ARBA00022553"/>
    </source>
</evidence>
<dbReference type="NCBIfam" id="TIGR00229">
    <property type="entry name" value="sensory_box"/>
    <property type="match status" value="4"/>
</dbReference>
<keyword evidence="4" id="KW-0808">Transferase</keyword>
<dbReference type="CDD" id="cd00075">
    <property type="entry name" value="HATPase"/>
    <property type="match status" value="1"/>
</dbReference>
<dbReference type="SUPFAM" id="SSF55781">
    <property type="entry name" value="GAF domain-like"/>
    <property type="match status" value="1"/>
</dbReference>
<dbReference type="SMART" id="SM00086">
    <property type="entry name" value="PAC"/>
    <property type="match status" value="4"/>
</dbReference>
<comment type="catalytic activity">
    <reaction evidence="1">
        <text>ATP + protein L-histidine = ADP + protein N-phospho-L-histidine.</text>
        <dbReference type="EC" id="2.7.13.3"/>
    </reaction>
</comment>
<dbReference type="InterPro" id="IPR005467">
    <property type="entry name" value="His_kinase_dom"/>
</dbReference>
<feature type="domain" description="PAS" evidence="7">
    <location>
        <begin position="158"/>
        <end position="203"/>
    </location>
</feature>
<dbReference type="GO" id="GO:0000155">
    <property type="term" value="F:phosphorelay sensor kinase activity"/>
    <property type="evidence" value="ECO:0007669"/>
    <property type="project" value="InterPro"/>
</dbReference>
<dbReference type="CDD" id="cd00082">
    <property type="entry name" value="HisKA"/>
    <property type="match status" value="1"/>
</dbReference>
<evidence type="ECO:0000256" key="2">
    <source>
        <dbReference type="ARBA" id="ARBA00012438"/>
    </source>
</evidence>
<reference evidence="9 10" key="1">
    <citation type="submission" date="2018-06" db="EMBL/GenBank/DDBJ databases">
        <title>The draft genome sequence of Crocinitomix sp. SM1701.</title>
        <authorList>
            <person name="Zhang X."/>
        </authorList>
    </citation>
    <scope>NUCLEOTIDE SEQUENCE [LARGE SCALE GENOMIC DNA]</scope>
    <source>
        <strain evidence="9 10">SM1701</strain>
    </source>
</reference>
<accession>A0A2W1N3C1</accession>
<feature type="domain" description="PAC" evidence="8">
    <location>
        <begin position="206"/>
        <end position="258"/>
    </location>
</feature>
<name>A0A2W1N3C1_9FLAO</name>
<dbReference type="SUPFAM" id="SSF55874">
    <property type="entry name" value="ATPase domain of HSP90 chaperone/DNA topoisomerase II/histidine kinase"/>
    <property type="match status" value="1"/>
</dbReference>
<organism evidence="9 10">
    <name type="scientific">Putridiphycobacter roseus</name>
    <dbReference type="NCBI Taxonomy" id="2219161"/>
    <lineage>
        <taxon>Bacteria</taxon>
        <taxon>Pseudomonadati</taxon>
        <taxon>Bacteroidota</taxon>
        <taxon>Flavobacteriia</taxon>
        <taxon>Flavobacteriales</taxon>
        <taxon>Crocinitomicaceae</taxon>
        <taxon>Putridiphycobacter</taxon>
    </lineage>
</organism>
<evidence type="ECO:0000313" key="10">
    <source>
        <dbReference type="Proteomes" id="UP000249248"/>
    </source>
</evidence>
<evidence type="ECO:0000256" key="5">
    <source>
        <dbReference type="ARBA" id="ARBA00022777"/>
    </source>
</evidence>
<feature type="domain" description="PAC" evidence="8">
    <location>
        <begin position="579"/>
        <end position="633"/>
    </location>
</feature>
<dbReference type="Gene3D" id="3.30.450.40">
    <property type="match status" value="1"/>
</dbReference>
<dbReference type="InterPro" id="IPR003018">
    <property type="entry name" value="GAF"/>
</dbReference>
<dbReference type="SMART" id="SM00387">
    <property type="entry name" value="HATPase_c"/>
    <property type="match status" value="1"/>
</dbReference>
<dbReference type="Pfam" id="PF00989">
    <property type="entry name" value="PAS"/>
    <property type="match status" value="1"/>
</dbReference>
<dbReference type="Pfam" id="PF08447">
    <property type="entry name" value="PAS_3"/>
    <property type="match status" value="2"/>
</dbReference>
<dbReference type="Proteomes" id="UP000249248">
    <property type="component" value="Unassembled WGS sequence"/>
</dbReference>
<gene>
    <name evidence="9" type="ORF">DNU06_06750</name>
</gene>
<dbReference type="CDD" id="cd00130">
    <property type="entry name" value="PAS"/>
    <property type="match status" value="4"/>
</dbReference>
<feature type="domain" description="PAC" evidence="8">
    <location>
        <begin position="336"/>
        <end position="388"/>
    </location>
</feature>
<dbReference type="Pfam" id="PF13426">
    <property type="entry name" value="PAS_9"/>
    <property type="match status" value="1"/>
</dbReference>
<evidence type="ECO:0000256" key="1">
    <source>
        <dbReference type="ARBA" id="ARBA00000085"/>
    </source>
</evidence>
<dbReference type="EC" id="2.7.13.3" evidence="2"/>
<evidence type="ECO:0000256" key="4">
    <source>
        <dbReference type="ARBA" id="ARBA00022679"/>
    </source>
</evidence>
<dbReference type="GO" id="GO:0006355">
    <property type="term" value="P:regulation of DNA-templated transcription"/>
    <property type="evidence" value="ECO:0007669"/>
    <property type="project" value="InterPro"/>
</dbReference>
<keyword evidence="10" id="KW-1185">Reference proteome</keyword>
<dbReference type="AlphaFoldDB" id="A0A2W1N3C1"/>
<dbReference type="Pfam" id="PF02518">
    <property type="entry name" value="HATPase_c"/>
    <property type="match status" value="1"/>
</dbReference>
<dbReference type="Gene3D" id="3.30.565.10">
    <property type="entry name" value="Histidine kinase-like ATPase, C-terminal domain"/>
    <property type="match status" value="1"/>
</dbReference>
<dbReference type="InterPro" id="IPR001610">
    <property type="entry name" value="PAC"/>
</dbReference>
<dbReference type="PROSITE" id="PS50112">
    <property type="entry name" value="PAS"/>
    <property type="match status" value="4"/>
</dbReference>
<dbReference type="PRINTS" id="PR00344">
    <property type="entry name" value="BCTRLSENSOR"/>
</dbReference>
<feature type="domain" description="PAS" evidence="7">
    <location>
        <begin position="3"/>
        <end position="73"/>
    </location>
</feature>
<dbReference type="OrthoDB" id="9808408at2"/>
<dbReference type="InterPro" id="IPR013655">
    <property type="entry name" value="PAS_fold_3"/>
</dbReference>
<evidence type="ECO:0000259" key="6">
    <source>
        <dbReference type="PROSITE" id="PS50109"/>
    </source>
</evidence>
<dbReference type="InterPro" id="IPR052162">
    <property type="entry name" value="Sensor_kinase/Photoreceptor"/>
</dbReference>
<dbReference type="PANTHER" id="PTHR43304">
    <property type="entry name" value="PHYTOCHROME-LIKE PROTEIN CPH1"/>
    <property type="match status" value="1"/>
</dbReference>
<dbReference type="InterPro" id="IPR003594">
    <property type="entry name" value="HATPase_dom"/>
</dbReference>
<dbReference type="InterPro" id="IPR029016">
    <property type="entry name" value="GAF-like_dom_sf"/>
</dbReference>
<keyword evidence="3" id="KW-0597">Phosphoprotein</keyword>
<feature type="domain" description="Histidine kinase" evidence="6">
    <location>
        <begin position="993"/>
        <end position="1208"/>
    </location>
</feature>
<evidence type="ECO:0000259" key="7">
    <source>
        <dbReference type="PROSITE" id="PS50112"/>
    </source>
</evidence>
<dbReference type="SUPFAM" id="SSF47384">
    <property type="entry name" value="Homodimeric domain of signal transducing histidine kinase"/>
    <property type="match status" value="1"/>
</dbReference>
<proteinExistence type="predicted"/>
<dbReference type="Gene3D" id="3.30.450.20">
    <property type="entry name" value="PAS domain"/>
    <property type="match status" value="6"/>
</dbReference>
<dbReference type="InterPro" id="IPR000014">
    <property type="entry name" value="PAS"/>
</dbReference>
<dbReference type="Pfam" id="PF00512">
    <property type="entry name" value="HisKA"/>
    <property type="match status" value="1"/>
</dbReference>
<dbReference type="InterPro" id="IPR000700">
    <property type="entry name" value="PAS-assoc_C"/>
</dbReference>
<feature type="domain" description="PAS" evidence="7">
    <location>
        <begin position="259"/>
        <end position="333"/>
    </location>
</feature>